<comment type="caution">
    <text evidence="2">The sequence shown here is derived from an EMBL/GenBank/DDBJ whole genome shotgun (WGS) entry which is preliminary data.</text>
</comment>
<dbReference type="SUPFAM" id="SSF55594">
    <property type="entry name" value="HPr-like"/>
    <property type="match status" value="1"/>
</dbReference>
<dbReference type="EMBL" id="BNEK01000005">
    <property type="protein sequence ID" value="GHJ33911.1"/>
    <property type="molecule type" value="Genomic_DNA"/>
</dbReference>
<evidence type="ECO:0000313" key="2">
    <source>
        <dbReference type="EMBL" id="GHJ33911.1"/>
    </source>
</evidence>
<reference evidence="2" key="1">
    <citation type="submission" date="2024-05" db="EMBL/GenBank/DDBJ databases">
        <title>Whole genome shotgun sequence of Streptomyces hygroscopicus NBRC 113678.</title>
        <authorList>
            <person name="Komaki H."/>
            <person name="Tamura T."/>
        </authorList>
    </citation>
    <scope>NUCLEOTIDE SEQUENCE</scope>
    <source>
        <strain evidence="2">N11-34</strain>
    </source>
</reference>
<name>A0ABQ3UE78_STRHY</name>
<organism evidence="2 3">
    <name type="scientific">Streptomyces hygroscopicus</name>
    <dbReference type="NCBI Taxonomy" id="1912"/>
    <lineage>
        <taxon>Bacteria</taxon>
        <taxon>Bacillati</taxon>
        <taxon>Actinomycetota</taxon>
        <taxon>Actinomycetes</taxon>
        <taxon>Kitasatosporales</taxon>
        <taxon>Streptomycetaceae</taxon>
        <taxon>Streptomyces</taxon>
        <taxon>Streptomyces violaceusniger group</taxon>
    </lineage>
</organism>
<keyword evidence="3" id="KW-1185">Reference proteome</keyword>
<feature type="domain" description="HPr" evidence="1">
    <location>
        <begin position="1"/>
        <end position="42"/>
    </location>
</feature>
<evidence type="ECO:0000259" key="1">
    <source>
        <dbReference type="PROSITE" id="PS51350"/>
    </source>
</evidence>
<evidence type="ECO:0000313" key="3">
    <source>
        <dbReference type="Proteomes" id="UP001054854"/>
    </source>
</evidence>
<dbReference type="InterPro" id="IPR035895">
    <property type="entry name" value="HPr-like_sf"/>
</dbReference>
<dbReference type="InterPro" id="IPR000032">
    <property type="entry name" value="HPr-like"/>
</dbReference>
<dbReference type="PROSITE" id="PS51350">
    <property type="entry name" value="PTS_HPR_DOM"/>
    <property type="match status" value="1"/>
</dbReference>
<proteinExistence type="predicted"/>
<sequence length="42" mass="4192">MLALGAAHGDSVVLAAEGEGAETALEELAVLLGRDHDTGDES</sequence>
<dbReference type="Gene3D" id="3.30.1340.10">
    <property type="entry name" value="HPr-like"/>
    <property type="match status" value="1"/>
</dbReference>
<dbReference type="Pfam" id="PF00381">
    <property type="entry name" value="PTS-HPr"/>
    <property type="match status" value="1"/>
</dbReference>
<dbReference type="Proteomes" id="UP001054854">
    <property type="component" value="Unassembled WGS sequence"/>
</dbReference>
<protein>
    <recommendedName>
        <fullName evidence="1">HPr domain-containing protein</fullName>
    </recommendedName>
</protein>
<accession>A0ABQ3UE78</accession>
<gene>
    <name evidence="2" type="ORF">TPA0910_83440</name>
</gene>